<dbReference type="EMBL" id="GL883157">
    <property type="protein sequence ID" value="EGF99559.1"/>
    <property type="molecule type" value="Genomic_DNA"/>
</dbReference>
<keyword evidence="1" id="KW-0732">Signal</keyword>
<organism evidence="3">
    <name type="scientific">Melampsora larici-populina (strain 98AG31 / pathotype 3-4-7)</name>
    <name type="common">Poplar leaf rust fungus</name>
    <dbReference type="NCBI Taxonomy" id="747676"/>
    <lineage>
        <taxon>Eukaryota</taxon>
        <taxon>Fungi</taxon>
        <taxon>Dikarya</taxon>
        <taxon>Basidiomycota</taxon>
        <taxon>Pucciniomycotina</taxon>
        <taxon>Pucciniomycetes</taxon>
        <taxon>Pucciniales</taxon>
        <taxon>Melampsoraceae</taxon>
        <taxon>Melampsora</taxon>
    </lineage>
</organism>
<evidence type="ECO:0000313" key="3">
    <source>
        <dbReference type="Proteomes" id="UP000001072"/>
    </source>
</evidence>
<reference evidence="3" key="1">
    <citation type="journal article" date="2011" name="Proc. Natl. Acad. Sci. U.S.A.">
        <title>Obligate biotrophy features unraveled by the genomic analysis of rust fungi.</title>
        <authorList>
            <person name="Duplessis S."/>
            <person name="Cuomo C.A."/>
            <person name="Lin Y.-C."/>
            <person name="Aerts A."/>
            <person name="Tisserant E."/>
            <person name="Veneault-Fourrey C."/>
            <person name="Joly D.L."/>
            <person name="Hacquard S."/>
            <person name="Amselem J."/>
            <person name="Cantarel B.L."/>
            <person name="Chiu R."/>
            <person name="Coutinho P.M."/>
            <person name="Feau N."/>
            <person name="Field M."/>
            <person name="Frey P."/>
            <person name="Gelhaye E."/>
            <person name="Goldberg J."/>
            <person name="Grabherr M.G."/>
            <person name="Kodira C.D."/>
            <person name="Kohler A."/>
            <person name="Kuees U."/>
            <person name="Lindquist E.A."/>
            <person name="Lucas S.M."/>
            <person name="Mago R."/>
            <person name="Mauceli E."/>
            <person name="Morin E."/>
            <person name="Murat C."/>
            <person name="Pangilinan J.L."/>
            <person name="Park R."/>
            <person name="Pearson M."/>
            <person name="Quesneville H."/>
            <person name="Rouhier N."/>
            <person name="Sakthikumar S."/>
            <person name="Salamov A.A."/>
            <person name="Schmutz J."/>
            <person name="Selles B."/>
            <person name="Shapiro H."/>
            <person name="Tanguay P."/>
            <person name="Tuskan G.A."/>
            <person name="Henrissat B."/>
            <person name="Van de Peer Y."/>
            <person name="Rouze P."/>
            <person name="Ellis J.G."/>
            <person name="Dodds P.N."/>
            <person name="Schein J.E."/>
            <person name="Zhong S."/>
            <person name="Hamelin R.C."/>
            <person name="Grigoriev I.V."/>
            <person name="Szabo L.J."/>
            <person name="Martin F."/>
        </authorList>
    </citation>
    <scope>NUCLEOTIDE SEQUENCE [LARGE SCALE GENOMIC DNA]</scope>
    <source>
        <strain evidence="3">98AG31 / pathotype 3-4-7</strain>
    </source>
</reference>
<evidence type="ECO:0000256" key="1">
    <source>
        <dbReference type="SAM" id="SignalP"/>
    </source>
</evidence>
<feature type="chain" id="PRO_5003322040" evidence="1">
    <location>
        <begin position="23"/>
        <end position="142"/>
    </location>
</feature>
<dbReference type="InParanoid" id="F4S718"/>
<dbReference type="GeneID" id="18931047"/>
<sequence length="142" mass="15908">MISRIYILVIFALLTLFGKGMSNKSCKWAFVRVPNDPAHSYCRDVRDTYKYPSADCKPQLQPNGVPQGSQCDSNQFPNGICPTWRASGVRRVNEVTSYMCDLLTKKGATRDKDQYTKIKCKLLTNVVFCSGDKGVFVGNDIP</sequence>
<evidence type="ECO:0000313" key="2">
    <source>
        <dbReference type="EMBL" id="EGF99559.1"/>
    </source>
</evidence>
<proteinExistence type="predicted"/>
<dbReference type="OrthoDB" id="10468721at2759"/>
<dbReference type="HOGENOM" id="CLU_1816236_0_0_1"/>
<dbReference type="VEuPathDB" id="FungiDB:MELLADRAFT_68504"/>
<name>F4S718_MELLP</name>
<dbReference type="KEGG" id="mlr:MELLADRAFT_68504"/>
<protein>
    <submittedName>
        <fullName evidence="2">Secreted protein</fullName>
    </submittedName>
</protein>
<gene>
    <name evidence="2" type="ORF">MELLADRAFT_68504</name>
</gene>
<feature type="signal peptide" evidence="1">
    <location>
        <begin position="1"/>
        <end position="22"/>
    </location>
</feature>
<accession>F4S718</accession>
<dbReference type="AlphaFoldDB" id="F4S718"/>
<dbReference type="Proteomes" id="UP000001072">
    <property type="component" value="Unassembled WGS sequence"/>
</dbReference>
<dbReference type="RefSeq" id="XP_007417145.1">
    <property type="nucleotide sequence ID" value="XM_007417083.1"/>
</dbReference>
<keyword evidence="3" id="KW-1185">Reference proteome</keyword>